<feature type="compositionally biased region" description="Acidic residues" evidence="1">
    <location>
        <begin position="231"/>
        <end position="252"/>
    </location>
</feature>
<accession>A0A3N2PK06</accession>
<sequence length="340" mass="37616">MSPTASPQKQRQPASGELSTEGTAKAGACLGLEKPLNHQEKQESRTASITRRSGMLPTPVKTPKKPPTEAQAASIQAVARNLFSGDDDTARLQSARKKRVPKKYTGISMDSFKAEQVEEPIQIYTDSRDRVPEVDTSAENPFYGNNETARPEPRLRRSKRNVVVPGEGSQDIDEALEREDGMVFVFRGKRVFRKFDATDEDEEGAEGPRTLTRSSIKPRRLFQTAEKVTPEEEEALTDIEDHDDMEETEEEAPGTPDVEKCAPSTPSAPRFGPATPPDTRRTTRFGPRAGEATPSKSMPNSGPFFDWPRVKNRSSSEDRVPKRSADSNLTASDSKRSRAI</sequence>
<feature type="compositionally biased region" description="Polar residues" evidence="1">
    <location>
        <begin position="137"/>
        <end position="148"/>
    </location>
</feature>
<dbReference type="GeneID" id="39578062"/>
<dbReference type="RefSeq" id="XP_028462661.1">
    <property type="nucleotide sequence ID" value="XM_028609584.1"/>
</dbReference>
<dbReference type="Proteomes" id="UP000272025">
    <property type="component" value="Unassembled WGS sequence"/>
</dbReference>
<feature type="region of interest" description="Disordered" evidence="1">
    <location>
        <begin position="194"/>
        <end position="340"/>
    </location>
</feature>
<feature type="region of interest" description="Disordered" evidence="1">
    <location>
        <begin position="123"/>
        <end position="155"/>
    </location>
</feature>
<dbReference type="OrthoDB" id="5398515at2759"/>
<evidence type="ECO:0000313" key="3">
    <source>
        <dbReference type="Proteomes" id="UP000272025"/>
    </source>
</evidence>
<organism evidence="2 3">
    <name type="scientific">Sodiomyces alkalinus (strain CBS 110278 / VKM F-3762 / F11)</name>
    <name type="common">Alkaliphilic filamentous fungus</name>
    <dbReference type="NCBI Taxonomy" id="1314773"/>
    <lineage>
        <taxon>Eukaryota</taxon>
        <taxon>Fungi</taxon>
        <taxon>Dikarya</taxon>
        <taxon>Ascomycota</taxon>
        <taxon>Pezizomycotina</taxon>
        <taxon>Sordariomycetes</taxon>
        <taxon>Hypocreomycetidae</taxon>
        <taxon>Glomerellales</taxon>
        <taxon>Plectosphaerellaceae</taxon>
        <taxon>Sodiomyces</taxon>
    </lineage>
</organism>
<feature type="compositionally biased region" description="Polar residues" evidence="1">
    <location>
        <begin position="1"/>
        <end position="22"/>
    </location>
</feature>
<dbReference type="AlphaFoldDB" id="A0A3N2PK06"/>
<reference evidence="2 3" key="1">
    <citation type="journal article" date="2018" name="Mol. Ecol.">
        <title>The obligate alkalophilic soda-lake fungus Sodiomyces alkalinus has shifted to a protein diet.</title>
        <authorList>
            <person name="Grum-Grzhimaylo A.A."/>
            <person name="Falkoski D.L."/>
            <person name="van den Heuvel J."/>
            <person name="Valero-Jimenez C.A."/>
            <person name="Min B."/>
            <person name="Choi I.G."/>
            <person name="Lipzen A."/>
            <person name="Daum C.G."/>
            <person name="Aanen D.K."/>
            <person name="Tsang A."/>
            <person name="Henrissat B."/>
            <person name="Bilanenko E.N."/>
            <person name="de Vries R.P."/>
            <person name="van Kan J.A.L."/>
            <person name="Grigoriev I.V."/>
            <person name="Debets A.J.M."/>
        </authorList>
    </citation>
    <scope>NUCLEOTIDE SEQUENCE [LARGE SCALE GENOMIC DNA]</scope>
    <source>
        <strain evidence="2 3">F11</strain>
    </source>
</reference>
<gene>
    <name evidence="2" type="ORF">SODALDRAFT_320969</name>
</gene>
<feature type="region of interest" description="Disordered" evidence="1">
    <location>
        <begin position="1"/>
        <end position="72"/>
    </location>
</feature>
<dbReference type="EMBL" id="ML119062">
    <property type="protein sequence ID" value="ROT34855.1"/>
    <property type="molecule type" value="Genomic_DNA"/>
</dbReference>
<protein>
    <submittedName>
        <fullName evidence="2">Uncharacterized protein</fullName>
    </submittedName>
</protein>
<name>A0A3N2PK06_SODAK</name>
<evidence type="ECO:0000256" key="1">
    <source>
        <dbReference type="SAM" id="MobiDB-lite"/>
    </source>
</evidence>
<feature type="compositionally biased region" description="Basic and acidic residues" evidence="1">
    <location>
        <begin position="35"/>
        <end position="44"/>
    </location>
</feature>
<keyword evidence="3" id="KW-1185">Reference proteome</keyword>
<evidence type="ECO:0000313" key="2">
    <source>
        <dbReference type="EMBL" id="ROT34855.1"/>
    </source>
</evidence>
<feature type="compositionally biased region" description="Basic and acidic residues" evidence="1">
    <location>
        <begin position="314"/>
        <end position="325"/>
    </location>
</feature>
<proteinExistence type="predicted"/>